<keyword evidence="5" id="KW-0375">Hydrogen ion transport</keyword>
<dbReference type="EMBL" id="JAGQKX010000013">
    <property type="protein sequence ID" value="MCA9389950.1"/>
    <property type="molecule type" value="Genomic_DNA"/>
</dbReference>
<evidence type="ECO:0000256" key="6">
    <source>
        <dbReference type="ARBA" id="ARBA00023065"/>
    </source>
</evidence>
<dbReference type="InterPro" id="IPR035968">
    <property type="entry name" value="ATP_synth_F1_ATPase_gsu"/>
</dbReference>
<gene>
    <name evidence="11" type="ORF">KC571_00950</name>
</gene>
<keyword evidence="6" id="KW-0406">Ion transport</keyword>
<keyword evidence="8" id="KW-0139">CF(1)</keyword>
<dbReference type="Proteomes" id="UP000701698">
    <property type="component" value="Unassembled WGS sequence"/>
</dbReference>
<dbReference type="SUPFAM" id="SSF52943">
    <property type="entry name" value="ATP synthase (F1-ATPase), gamma subunit"/>
    <property type="match status" value="1"/>
</dbReference>
<name>A0A955RPW5_UNCKA</name>
<evidence type="ECO:0000256" key="7">
    <source>
        <dbReference type="ARBA" id="ARBA00023136"/>
    </source>
</evidence>
<dbReference type="GO" id="GO:0046933">
    <property type="term" value="F:proton-transporting ATP synthase activity, rotational mechanism"/>
    <property type="evidence" value="ECO:0007669"/>
    <property type="project" value="InterPro"/>
</dbReference>
<evidence type="ECO:0000256" key="1">
    <source>
        <dbReference type="ARBA" id="ARBA00003456"/>
    </source>
</evidence>
<proteinExistence type="inferred from homology"/>
<dbReference type="Gene3D" id="3.40.1380.10">
    <property type="match status" value="1"/>
</dbReference>
<evidence type="ECO:0000256" key="3">
    <source>
        <dbReference type="ARBA" id="ARBA00007681"/>
    </source>
</evidence>
<evidence type="ECO:0000256" key="5">
    <source>
        <dbReference type="ARBA" id="ARBA00022781"/>
    </source>
</evidence>
<evidence type="ECO:0000256" key="4">
    <source>
        <dbReference type="ARBA" id="ARBA00022448"/>
    </source>
</evidence>
<accession>A0A955RPW5</accession>
<dbReference type="Pfam" id="PF00231">
    <property type="entry name" value="ATP-synt"/>
    <property type="match status" value="1"/>
</dbReference>
<comment type="caution">
    <text evidence="11">The sequence shown here is derived from an EMBL/GenBank/DDBJ whole genome shotgun (WGS) entry which is preliminary data.</text>
</comment>
<protein>
    <submittedName>
        <fullName evidence="11">F0F1 ATP synthase subunit gamma</fullName>
    </submittedName>
</protein>
<comment type="subcellular location">
    <subcellularLocation>
        <location evidence="2">Membrane</location>
        <topology evidence="2">Peripheral membrane protein</topology>
    </subcellularLocation>
</comment>
<sequence length="302" mass="34965">MINQQEIAEEIKSLSSLRNIIETYQEIAATRMQRVKDSVLRNRDFLADLHDIYSELRTSYVRELDRIIKRKNRSLLANSTDFSLLTRNNKSVSVLLSSNTKLYGDIIKKTFNRFKEEINTNESDIVIVGKVGLQMFKEAAIDRPYTFFELSDSILDDKAFNEVIEQIKPYEKITVYHGKFEDILSQIASTTEISTNLPTGEPSSKDNEETKPANVRRSYIFEPSLEEVLIFFETEILASILEQTVNESNLSKFTSRMISLDSTVENINKNLKQANFTKQWLRHRELNRKQLDSLSGLTLWNS</sequence>
<reference evidence="11" key="1">
    <citation type="submission" date="2020-04" db="EMBL/GenBank/DDBJ databases">
        <authorList>
            <person name="Zhang T."/>
        </authorList>
    </citation>
    <scope>NUCLEOTIDE SEQUENCE</scope>
    <source>
        <strain evidence="11">HKST-UBA01</strain>
    </source>
</reference>
<evidence type="ECO:0000256" key="9">
    <source>
        <dbReference type="ARBA" id="ARBA00023310"/>
    </source>
</evidence>
<dbReference type="GO" id="GO:0045259">
    <property type="term" value="C:proton-transporting ATP synthase complex"/>
    <property type="evidence" value="ECO:0007669"/>
    <property type="project" value="UniProtKB-KW"/>
</dbReference>
<evidence type="ECO:0000256" key="10">
    <source>
        <dbReference type="SAM" id="MobiDB-lite"/>
    </source>
</evidence>
<comment type="function">
    <text evidence="1">Produces ATP from ADP in the presence of a proton gradient across the membrane. The gamma chain is believed to be important in regulating ATPase activity and the flow of protons through the CF(0) complex.</text>
</comment>
<evidence type="ECO:0000256" key="8">
    <source>
        <dbReference type="ARBA" id="ARBA00023196"/>
    </source>
</evidence>
<evidence type="ECO:0000313" key="12">
    <source>
        <dbReference type="Proteomes" id="UP000701698"/>
    </source>
</evidence>
<dbReference type="InterPro" id="IPR000131">
    <property type="entry name" value="ATP_synth_F1_gsu"/>
</dbReference>
<dbReference type="AlphaFoldDB" id="A0A955RPW5"/>
<keyword evidence="4" id="KW-0813">Transport</keyword>
<organism evidence="11 12">
    <name type="scientific">candidate division WWE3 bacterium</name>
    <dbReference type="NCBI Taxonomy" id="2053526"/>
    <lineage>
        <taxon>Bacteria</taxon>
        <taxon>Katanobacteria</taxon>
    </lineage>
</organism>
<reference evidence="11" key="2">
    <citation type="journal article" date="2021" name="Microbiome">
        <title>Successional dynamics and alternative stable states in a saline activated sludge microbial community over 9 years.</title>
        <authorList>
            <person name="Wang Y."/>
            <person name="Ye J."/>
            <person name="Ju F."/>
            <person name="Liu L."/>
            <person name="Boyd J.A."/>
            <person name="Deng Y."/>
            <person name="Parks D.H."/>
            <person name="Jiang X."/>
            <person name="Yin X."/>
            <person name="Woodcroft B.J."/>
            <person name="Tyson G.W."/>
            <person name="Hugenholtz P."/>
            <person name="Polz M.F."/>
            <person name="Zhang T."/>
        </authorList>
    </citation>
    <scope>NUCLEOTIDE SEQUENCE</scope>
    <source>
        <strain evidence="11">HKST-UBA01</strain>
    </source>
</reference>
<keyword evidence="9" id="KW-0066">ATP synthesis</keyword>
<keyword evidence="7" id="KW-0472">Membrane</keyword>
<evidence type="ECO:0000256" key="2">
    <source>
        <dbReference type="ARBA" id="ARBA00004170"/>
    </source>
</evidence>
<feature type="region of interest" description="Disordered" evidence="10">
    <location>
        <begin position="194"/>
        <end position="213"/>
    </location>
</feature>
<comment type="similarity">
    <text evidence="3">Belongs to the ATPase gamma chain family.</text>
</comment>
<evidence type="ECO:0000313" key="11">
    <source>
        <dbReference type="EMBL" id="MCA9389950.1"/>
    </source>
</evidence>